<dbReference type="AlphaFoldDB" id="A0A1M6D5M7"/>
<dbReference type="InterPro" id="IPR039422">
    <property type="entry name" value="MarR/SlyA-like"/>
</dbReference>
<dbReference type="Gene3D" id="1.10.10.10">
    <property type="entry name" value="Winged helix-like DNA-binding domain superfamily/Winged helix DNA-binding domain"/>
    <property type="match status" value="1"/>
</dbReference>
<sequence length="156" mass="17051">MQDKRAERRGPTEAAGVDLSPVSHHLGFLVRLVQQRIFDEFHRRFGAEGLTPARYSVLAVLAANPDARQVAVANALQIKPSNMAVLIGALEADGLVERRTDAENRRANMLRLTARGAALHATVAREIEEMDRGFAAHLAPQERAALLAALGRFLQP</sequence>
<dbReference type="SUPFAM" id="SSF46785">
    <property type="entry name" value="Winged helix' DNA-binding domain"/>
    <property type="match status" value="1"/>
</dbReference>
<proteinExistence type="predicted"/>
<dbReference type="GO" id="GO:0006950">
    <property type="term" value="P:response to stress"/>
    <property type="evidence" value="ECO:0007669"/>
    <property type="project" value="TreeGrafter"/>
</dbReference>
<accession>A0A1M6D5M7</accession>
<evidence type="ECO:0000313" key="2">
    <source>
        <dbReference type="EMBL" id="SHI68404.1"/>
    </source>
</evidence>
<keyword evidence="2" id="KW-0238">DNA-binding</keyword>
<dbReference type="SMART" id="SM00347">
    <property type="entry name" value="HTH_MARR"/>
    <property type="match status" value="1"/>
</dbReference>
<dbReference type="EMBL" id="FQZF01000004">
    <property type="protein sequence ID" value="SHI68404.1"/>
    <property type="molecule type" value="Genomic_DNA"/>
</dbReference>
<dbReference type="InterPro" id="IPR000835">
    <property type="entry name" value="HTH_MarR-typ"/>
</dbReference>
<dbReference type="GO" id="GO:0003677">
    <property type="term" value="F:DNA binding"/>
    <property type="evidence" value="ECO:0007669"/>
    <property type="project" value="UniProtKB-KW"/>
</dbReference>
<keyword evidence="3" id="KW-1185">Reference proteome</keyword>
<organism evidence="2 3">
    <name type="scientific">Muricoccus roseus</name>
    <dbReference type="NCBI Taxonomy" id="198092"/>
    <lineage>
        <taxon>Bacteria</taxon>
        <taxon>Pseudomonadati</taxon>
        <taxon>Pseudomonadota</taxon>
        <taxon>Alphaproteobacteria</taxon>
        <taxon>Acetobacterales</taxon>
        <taxon>Roseomonadaceae</taxon>
        <taxon>Muricoccus</taxon>
    </lineage>
</organism>
<dbReference type="Pfam" id="PF12802">
    <property type="entry name" value="MarR_2"/>
    <property type="match status" value="1"/>
</dbReference>
<dbReference type="PANTHER" id="PTHR33164:SF89">
    <property type="entry name" value="MARR FAMILY REGULATORY PROTEIN"/>
    <property type="match status" value="1"/>
</dbReference>
<dbReference type="PROSITE" id="PS50995">
    <property type="entry name" value="HTH_MARR_2"/>
    <property type="match status" value="1"/>
</dbReference>
<protein>
    <submittedName>
        <fullName evidence="2">DNA-binding transcriptional regulator, MarR family</fullName>
    </submittedName>
</protein>
<dbReference type="GO" id="GO:0003700">
    <property type="term" value="F:DNA-binding transcription factor activity"/>
    <property type="evidence" value="ECO:0007669"/>
    <property type="project" value="InterPro"/>
</dbReference>
<evidence type="ECO:0000313" key="3">
    <source>
        <dbReference type="Proteomes" id="UP000184387"/>
    </source>
</evidence>
<name>A0A1M6D5M7_9PROT</name>
<dbReference type="InterPro" id="IPR036390">
    <property type="entry name" value="WH_DNA-bd_sf"/>
</dbReference>
<dbReference type="PANTHER" id="PTHR33164">
    <property type="entry name" value="TRANSCRIPTIONAL REGULATOR, MARR FAMILY"/>
    <property type="match status" value="1"/>
</dbReference>
<dbReference type="STRING" id="198092.SAMN02745194_00823"/>
<feature type="domain" description="HTH marR-type" evidence="1">
    <location>
        <begin position="23"/>
        <end position="155"/>
    </location>
</feature>
<dbReference type="PRINTS" id="PR00598">
    <property type="entry name" value="HTHMARR"/>
</dbReference>
<evidence type="ECO:0000259" key="1">
    <source>
        <dbReference type="PROSITE" id="PS50995"/>
    </source>
</evidence>
<gene>
    <name evidence="2" type="ORF">SAMN02745194_00823</name>
</gene>
<dbReference type="Proteomes" id="UP000184387">
    <property type="component" value="Unassembled WGS sequence"/>
</dbReference>
<reference evidence="2 3" key="1">
    <citation type="submission" date="2016-11" db="EMBL/GenBank/DDBJ databases">
        <authorList>
            <person name="Jaros S."/>
            <person name="Januszkiewicz K."/>
            <person name="Wedrychowicz H."/>
        </authorList>
    </citation>
    <scope>NUCLEOTIDE SEQUENCE [LARGE SCALE GENOMIC DNA]</scope>
    <source>
        <strain evidence="2 3">DSM 14916</strain>
    </source>
</reference>
<dbReference type="InterPro" id="IPR036388">
    <property type="entry name" value="WH-like_DNA-bd_sf"/>
</dbReference>